<accession>F4JFX4</accession>
<dbReference type="Proteomes" id="UP000006548">
    <property type="component" value="Chromosome 4"/>
</dbReference>
<protein>
    <submittedName>
        <fullName evidence="2">Uncharacterized protein</fullName>
    </submittedName>
</protein>
<keyword evidence="3" id="KW-1185">Reference proteome</keyword>
<evidence type="ECO:0000313" key="3">
    <source>
        <dbReference type="Proteomes" id="UP000006548"/>
    </source>
</evidence>
<dbReference type="ExpressionAtlas" id="F4JFX4">
    <property type="expression patterns" value="baseline and differential"/>
</dbReference>
<sequence length="140" mass="15557">MWKVRPGGSWFIIRNPLHLFGEAILIKIKGSCDGGQFHKTPKVRALPVELRCGVEEGDFTARNERERWLDSECGDAGDFTGLLVPGGGRLWSGEAMPPSVIFFLRLFFGGMMTDLVSPSSFGLRRPGSSKILFSDEYAQF</sequence>
<reference evidence="3" key="2">
    <citation type="journal article" date="2017" name="Plant J.">
        <title>Araport11: a complete reannotation of the Arabidopsis thaliana reference genome.</title>
        <authorList>
            <person name="Cheng C.Y."/>
            <person name="Krishnakumar V."/>
            <person name="Chan A.P."/>
            <person name="Thibaud-Nissen F."/>
            <person name="Schobel S."/>
            <person name="Town C.D."/>
        </authorList>
    </citation>
    <scope>GENOME REANNOTATION</scope>
    <source>
        <strain evidence="3">cv. Columbia</strain>
    </source>
</reference>
<reference evidence="2 3" key="1">
    <citation type="journal article" date="1999" name="Nature">
        <title>Sequence and analysis of chromosome 4 of the plant Arabidopsis thaliana.</title>
        <authorList>
            <consortium name="EU"/>
            <consortium name="CSHL and WU Arabidopsis Sequencing Project"/>
            <person name="Mayer K."/>
            <person name="Schuller C."/>
            <person name="Wambutt R."/>
            <person name="Murphy G."/>
            <person name="Volckaert G."/>
            <person name="Pohl T."/>
            <person name="Dusterhoft A."/>
            <person name="Stiekema W."/>
            <person name="Entian K.D."/>
            <person name="Terryn N."/>
            <person name="Harris B."/>
            <person name="Ansorge W."/>
            <person name="Brandt P."/>
            <person name="Grivell L."/>
            <person name="Rieger M."/>
            <person name="Weichselgartner M."/>
            <person name="de Simone V."/>
            <person name="Obermaier B."/>
            <person name="Mache R."/>
            <person name="Muller M."/>
            <person name="Kreis M."/>
            <person name="Delseny M."/>
            <person name="Puigdomenech P."/>
            <person name="Watson M."/>
            <person name="Schmidtheini T."/>
            <person name="Reichert B."/>
            <person name="Portatelle D."/>
            <person name="Perez-Alonso M."/>
            <person name="Boutry M."/>
            <person name="Bancroft I."/>
            <person name="Vos P."/>
            <person name="Hoheisel J."/>
            <person name="Zimmermann W."/>
            <person name="Wedler H."/>
            <person name="Ridley P."/>
            <person name="Langham S.A."/>
            <person name="McCullagh B."/>
            <person name="Bilham L."/>
            <person name="Robben J."/>
            <person name="Van der Schueren J."/>
            <person name="Grymonprez B."/>
            <person name="Chuang Y.J."/>
            <person name="Vandenbussche F."/>
            <person name="Braeken M."/>
            <person name="Weltjens I."/>
            <person name="Voet M."/>
            <person name="Bastiaens I."/>
            <person name="Aert R."/>
            <person name="Defoor E."/>
            <person name="Weitzenegger T."/>
            <person name="Bothe G."/>
            <person name="Ramsperger U."/>
            <person name="Hilbert H."/>
            <person name="Braun M."/>
            <person name="Holzer E."/>
            <person name="Brandt A."/>
            <person name="Peters S."/>
            <person name="van Staveren M."/>
            <person name="Dirske W."/>
            <person name="Mooijman P."/>
            <person name="Klein Lankhorst R."/>
            <person name="Rose M."/>
            <person name="Hauf J."/>
            <person name="Kotter P."/>
            <person name="Berneiser S."/>
            <person name="Hempel S."/>
            <person name="Feldpausch M."/>
            <person name="Lamberth S."/>
            <person name="Van den Daele H."/>
            <person name="De Keyser A."/>
            <person name="Buysshaert C."/>
            <person name="Gielen J."/>
            <person name="Villarroel R."/>
            <person name="De Clercq R."/>
            <person name="Van Montagu M."/>
            <person name="Rogers J."/>
            <person name="Cronin A."/>
            <person name="Quail M."/>
            <person name="Bray-Allen S."/>
            <person name="Clark L."/>
            <person name="Doggett J."/>
            <person name="Hall S."/>
            <person name="Kay M."/>
            <person name="Lennard N."/>
            <person name="McLay K."/>
            <person name="Mayes R."/>
            <person name="Pettett A."/>
            <person name="Rajandream M.A."/>
            <person name="Lyne M."/>
            <person name="Benes V."/>
            <person name="Rechmann S."/>
            <person name="Borkova D."/>
            <person name="Blocker H."/>
            <person name="Scharfe M."/>
            <person name="Grimm M."/>
            <person name="Lohnert T.H."/>
            <person name="Dose S."/>
            <person name="de Haan M."/>
            <person name="Maarse A."/>
            <person name="Schafer M."/>
            <person name="Muller-Auer S."/>
            <person name="Gabel C."/>
            <person name="Fuchs M."/>
            <person name="Fartmann B."/>
            <person name="Granderath K."/>
            <person name="Dauner D."/>
            <person name="Herzl A."/>
            <person name="Neumann S."/>
            <person name="Argiriou A."/>
            <person name="Vitale D."/>
            <person name="Liguori R."/>
            <person name="Piravandi E."/>
            <person name="Massenet O."/>
            <person name="Quigley F."/>
            <person name="Clabauld G."/>
            <person name="Mundlein A."/>
            <person name="Felber R."/>
            <person name="Schnabl S."/>
            <person name="Hiller R."/>
            <person name="Schmidt W."/>
            <person name="Lecharny A."/>
            <person name="Aubourg S."/>
            <person name="Chefdor F."/>
            <person name="Cooke R."/>
            <person name="Berger C."/>
            <person name="Montfort A."/>
            <person name="Casacuberta E."/>
            <person name="Gibbons T."/>
            <person name="Weber N."/>
            <person name="Vandenbol M."/>
            <person name="Bargues M."/>
            <person name="Terol J."/>
            <person name="Torres A."/>
            <person name="Perez-Perez A."/>
            <person name="Purnelle B."/>
            <person name="Bent E."/>
            <person name="Johnson S."/>
            <person name="Tacon D."/>
            <person name="Jesse T."/>
            <person name="Heijnen L."/>
            <person name="Schwarz S."/>
            <person name="Scholler P."/>
            <person name="Heber S."/>
            <person name="Francs P."/>
            <person name="Bielke C."/>
            <person name="Frishman D."/>
            <person name="Haase D."/>
            <person name="Lemcke K."/>
            <person name="Mewes H.W."/>
            <person name="Stocker S."/>
            <person name="Zaccaria P."/>
            <person name="Bevan M."/>
            <person name="Wilson R.K."/>
            <person name="de la Bastide M."/>
            <person name="Habermann K."/>
            <person name="Parnell L."/>
            <person name="Dedhia N."/>
            <person name="Gnoj L."/>
            <person name="Schutz K."/>
            <person name="Huang E."/>
            <person name="Spiegel L."/>
            <person name="Sehkon M."/>
            <person name="Murray J."/>
            <person name="Sheet P."/>
            <person name="Cordes M."/>
            <person name="Abu-Threideh J."/>
            <person name="Stoneking T."/>
            <person name="Kalicki J."/>
            <person name="Graves T."/>
            <person name="Harmon G."/>
            <person name="Edwards J."/>
            <person name="Latreille P."/>
            <person name="Courtney L."/>
            <person name="Cloud J."/>
            <person name="Abbott A."/>
            <person name="Scott K."/>
            <person name="Johnson D."/>
            <person name="Minx P."/>
            <person name="Bentley D."/>
            <person name="Fulton B."/>
            <person name="Miller N."/>
            <person name="Greco T."/>
            <person name="Kemp K."/>
            <person name="Kramer J."/>
            <person name="Fulton L."/>
            <person name="Mardis E."/>
            <person name="Dante M."/>
            <person name="Pepin K."/>
            <person name="Hillier L."/>
            <person name="Nelson J."/>
            <person name="Spieth J."/>
            <person name="Ryan E."/>
            <person name="Andrews S."/>
            <person name="Geisel C."/>
            <person name="Layman D."/>
            <person name="Du H."/>
            <person name="Ali J."/>
            <person name="Berghoff A."/>
            <person name="Jones K."/>
            <person name="Drone K."/>
            <person name="Cotton M."/>
            <person name="Joshu C."/>
            <person name="Antonoiu B."/>
            <person name="Zidanic M."/>
            <person name="Strong C."/>
            <person name="Sun H."/>
            <person name="Lamar B."/>
            <person name="Yordan C."/>
            <person name="Ma P."/>
            <person name="Zhong J."/>
            <person name="Preston R."/>
            <person name="Vil D."/>
            <person name="Shekher M."/>
            <person name="Matero A."/>
            <person name="Shah R."/>
            <person name="Swaby I.K."/>
            <person name="O'Shaughnessy A."/>
            <person name="Rodriguez M."/>
            <person name="Hoffmann J."/>
            <person name="Till S."/>
            <person name="Granat S."/>
            <person name="Shohdy N."/>
            <person name="Hasegawa A."/>
            <person name="Hameed A."/>
            <person name="Lodhi M."/>
            <person name="Johnson A."/>
            <person name="Chen E."/>
            <person name="Marra M."/>
            <person name="Martienssen R."/>
            <person name="McCombie W.R."/>
        </authorList>
    </citation>
    <scope>NUCLEOTIDE SEQUENCE [LARGE SCALE GENOMIC DNA]</scope>
    <source>
        <strain evidence="3">cv. Columbia</strain>
    </source>
</reference>
<gene>
    <name evidence="1 2" type="ordered locus">At4g07965</name>
</gene>
<dbReference type="InParanoid" id="F4JFX4"/>
<dbReference type="EMBL" id="CP002687">
    <property type="protein sequence ID" value="AEE82587.1"/>
    <property type="molecule type" value="Genomic_DNA"/>
</dbReference>
<dbReference type="TAIR" id="AT4G07965"/>
<evidence type="ECO:0000313" key="1">
    <source>
        <dbReference type="Araport" id="AT4G07965"/>
    </source>
</evidence>
<name>F4JFX4_ARATH</name>
<proteinExistence type="predicted"/>
<evidence type="ECO:0000313" key="2">
    <source>
        <dbReference type="EMBL" id="AEE82587.1"/>
    </source>
</evidence>
<dbReference type="AlphaFoldDB" id="F4JFX4"/>
<dbReference type="KEGG" id="ath:AT4G07965"/>
<dbReference type="PaxDb" id="3702-AT4G07965.1"/>
<dbReference type="GeneID" id="826302"/>
<dbReference type="RefSeq" id="NP_680642.1">
    <property type="nucleotide sequence ID" value="NM_148276.1"/>
</dbReference>
<dbReference type="HOGENOM" id="CLU_1837851_0_0_1"/>
<organism evidence="2 3">
    <name type="scientific">Arabidopsis thaliana</name>
    <name type="common">Mouse-ear cress</name>
    <dbReference type="NCBI Taxonomy" id="3702"/>
    <lineage>
        <taxon>Eukaryota</taxon>
        <taxon>Viridiplantae</taxon>
        <taxon>Streptophyta</taxon>
        <taxon>Embryophyta</taxon>
        <taxon>Tracheophyta</taxon>
        <taxon>Spermatophyta</taxon>
        <taxon>Magnoliopsida</taxon>
        <taxon>eudicotyledons</taxon>
        <taxon>Gunneridae</taxon>
        <taxon>Pentapetalae</taxon>
        <taxon>rosids</taxon>
        <taxon>malvids</taxon>
        <taxon>Brassicales</taxon>
        <taxon>Brassicaceae</taxon>
        <taxon>Camelineae</taxon>
        <taxon>Arabidopsis</taxon>
    </lineage>
</organism>
<dbReference type="Araport" id="AT4G07965"/>